<dbReference type="CDD" id="cd00448">
    <property type="entry name" value="YjgF_YER057c_UK114_family"/>
    <property type="match status" value="1"/>
</dbReference>
<evidence type="ECO:0000313" key="2">
    <source>
        <dbReference type="EMBL" id="SEJ95248.1"/>
    </source>
</evidence>
<dbReference type="FunFam" id="3.30.1330.40:FF:000001">
    <property type="entry name" value="L-PSP family endoribonuclease"/>
    <property type="match status" value="1"/>
</dbReference>
<accession>A0A1H7D001</accession>
<reference evidence="2 3" key="1">
    <citation type="submission" date="2016-10" db="EMBL/GenBank/DDBJ databases">
        <authorList>
            <person name="de Groot N.N."/>
        </authorList>
    </citation>
    <scope>NUCLEOTIDE SEQUENCE [LARGE SCALE GENOMIC DNA]</scope>
    <source>
        <strain evidence="2 3">DSM 2179</strain>
    </source>
</reference>
<dbReference type="STRING" id="84035.SAMN05660742_1282"/>
<keyword evidence="3" id="KW-1185">Reference proteome</keyword>
<dbReference type="InterPro" id="IPR006175">
    <property type="entry name" value="YjgF/YER057c/UK114"/>
</dbReference>
<sequence length="128" mass="13544">MKKIISTDQAPAAIGPYSQAIKTNGSLLFVSGQIPLNPKTGNIVEGGIVAQTTRVLDSLKAILSAADCTLDSVIKTTVYLKDISDFATVNEVYAKYFTQNCPARVCIEVANLPKDALVEIDVIAAAAE</sequence>
<name>A0A1H7D001_9FIRM</name>
<dbReference type="Proteomes" id="UP000199662">
    <property type="component" value="Unassembled WGS sequence"/>
</dbReference>
<proteinExistence type="inferred from homology"/>
<dbReference type="PROSITE" id="PS01094">
    <property type="entry name" value="UPF0076"/>
    <property type="match status" value="1"/>
</dbReference>
<protein>
    <submittedName>
        <fullName evidence="2">Endoribonuclease L-PSP</fullName>
    </submittedName>
</protein>
<dbReference type="PANTHER" id="PTHR11803:SF39">
    <property type="entry name" value="2-IMINOBUTANOATE_2-IMINOPROPANOATE DEAMINASE"/>
    <property type="match status" value="1"/>
</dbReference>
<evidence type="ECO:0000256" key="1">
    <source>
        <dbReference type="ARBA" id="ARBA00010552"/>
    </source>
</evidence>
<dbReference type="RefSeq" id="WP_143063200.1">
    <property type="nucleotide sequence ID" value="NZ_FNZK01000028.1"/>
</dbReference>
<dbReference type="GO" id="GO:0005829">
    <property type="term" value="C:cytosol"/>
    <property type="evidence" value="ECO:0007669"/>
    <property type="project" value="TreeGrafter"/>
</dbReference>
<dbReference type="SUPFAM" id="SSF55298">
    <property type="entry name" value="YjgF-like"/>
    <property type="match status" value="1"/>
</dbReference>
<organism evidence="2 3">
    <name type="scientific">Propionispira arboris</name>
    <dbReference type="NCBI Taxonomy" id="84035"/>
    <lineage>
        <taxon>Bacteria</taxon>
        <taxon>Bacillati</taxon>
        <taxon>Bacillota</taxon>
        <taxon>Negativicutes</taxon>
        <taxon>Selenomonadales</taxon>
        <taxon>Selenomonadaceae</taxon>
        <taxon>Propionispira</taxon>
    </lineage>
</organism>
<dbReference type="InterPro" id="IPR006056">
    <property type="entry name" value="RidA"/>
</dbReference>
<dbReference type="GO" id="GO:0019239">
    <property type="term" value="F:deaminase activity"/>
    <property type="evidence" value="ECO:0007669"/>
    <property type="project" value="TreeGrafter"/>
</dbReference>
<dbReference type="InterPro" id="IPR019897">
    <property type="entry name" value="RidA_CS"/>
</dbReference>
<dbReference type="AlphaFoldDB" id="A0A1H7D001"/>
<comment type="similarity">
    <text evidence="1">Belongs to the RutC family.</text>
</comment>
<dbReference type="NCBIfam" id="TIGR00004">
    <property type="entry name" value="Rid family detoxifying hydrolase"/>
    <property type="match status" value="1"/>
</dbReference>
<dbReference type="InterPro" id="IPR035959">
    <property type="entry name" value="RutC-like_sf"/>
</dbReference>
<dbReference type="PANTHER" id="PTHR11803">
    <property type="entry name" value="2-IMINOBUTANOATE/2-IMINOPROPANOATE DEAMINASE RIDA"/>
    <property type="match status" value="1"/>
</dbReference>
<gene>
    <name evidence="2" type="ORF">SAMN05660742_1282</name>
</gene>
<dbReference type="EMBL" id="FNZK01000028">
    <property type="protein sequence ID" value="SEJ95248.1"/>
    <property type="molecule type" value="Genomic_DNA"/>
</dbReference>
<dbReference type="Pfam" id="PF01042">
    <property type="entry name" value="Ribonuc_L-PSP"/>
    <property type="match status" value="1"/>
</dbReference>
<dbReference type="Gene3D" id="3.30.1330.40">
    <property type="entry name" value="RutC-like"/>
    <property type="match status" value="1"/>
</dbReference>
<evidence type="ECO:0000313" key="3">
    <source>
        <dbReference type="Proteomes" id="UP000199662"/>
    </source>
</evidence>